<comment type="cofactor">
    <cofactor evidence="1">
        <name>Mg(2+)</name>
        <dbReference type="ChEBI" id="CHEBI:18420"/>
    </cofactor>
</comment>
<keyword evidence="6 13" id="KW-0548">Nucleotidyltransferase</keyword>
<reference evidence="15 16" key="1">
    <citation type="journal article" date="2017" name="Mycologia">
        <title>Bifiguratus adelaidae, gen. et sp. nov., a new member of Mucoromycotina in endophytic and soil-dwelling habitats.</title>
        <authorList>
            <person name="Torres-Cruz T.J."/>
            <person name="Billingsley Tobias T.L."/>
            <person name="Almatruk M."/>
            <person name="Hesse C."/>
            <person name="Kuske C.R."/>
            <person name="Desiro A."/>
            <person name="Benucci G.M."/>
            <person name="Bonito G."/>
            <person name="Stajich J.E."/>
            <person name="Dunlap C."/>
            <person name="Arnold A.E."/>
            <person name="Porras-Alfaro A."/>
        </authorList>
    </citation>
    <scope>NUCLEOTIDE SEQUENCE [LARGE SCALE GENOMIC DNA]</scope>
    <source>
        <strain evidence="15 16">AZ0501</strain>
    </source>
</reference>
<dbReference type="GO" id="GO:0009435">
    <property type="term" value="P:NAD+ biosynthetic process"/>
    <property type="evidence" value="ECO:0007669"/>
    <property type="project" value="UniProtKB-UniPathway"/>
</dbReference>
<gene>
    <name evidence="15" type="ORF">BZG36_02731</name>
</gene>
<keyword evidence="7 13" id="KW-0547">Nucleotide-binding</keyword>
<dbReference type="EC" id="2.7.7.18" evidence="13"/>
<dbReference type="EMBL" id="MVBO01000084">
    <property type="protein sequence ID" value="OZJ03451.1"/>
    <property type="molecule type" value="Genomic_DNA"/>
</dbReference>
<comment type="catalytic activity">
    <reaction evidence="11 13">
        <text>beta-nicotinamide D-ribonucleotide + ATP + H(+) = diphosphate + NAD(+)</text>
        <dbReference type="Rhea" id="RHEA:21360"/>
        <dbReference type="ChEBI" id="CHEBI:14649"/>
        <dbReference type="ChEBI" id="CHEBI:15378"/>
        <dbReference type="ChEBI" id="CHEBI:30616"/>
        <dbReference type="ChEBI" id="CHEBI:33019"/>
        <dbReference type="ChEBI" id="CHEBI:57540"/>
        <dbReference type="EC" id="2.7.7.1"/>
    </reaction>
</comment>
<dbReference type="OrthoDB" id="422187at2759"/>
<evidence type="ECO:0000313" key="15">
    <source>
        <dbReference type="EMBL" id="OZJ03451.1"/>
    </source>
</evidence>
<dbReference type="GO" id="GO:0004515">
    <property type="term" value="F:nicotinate-nucleotide adenylyltransferase activity"/>
    <property type="evidence" value="ECO:0007669"/>
    <property type="project" value="UniProtKB-EC"/>
</dbReference>
<evidence type="ECO:0000259" key="14">
    <source>
        <dbReference type="Pfam" id="PF01467"/>
    </source>
</evidence>
<evidence type="ECO:0000256" key="9">
    <source>
        <dbReference type="ARBA" id="ARBA00023027"/>
    </source>
</evidence>
<dbReference type="InterPro" id="IPR014729">
    <property type="entry name" value="Rossmann-like_a/b/a_fold"/>
</dbReference>
<comment type="catalytic activity">
    <reaction evidence="13">
        <text>nicotinate beta-D-ribonucleotide + ATP + H(+) = deamido-NAD(+) + diphosphate</text>
        <dbReference type="Rhea" id="RHEA:22860"/>
        <dbReference type="ChEBI" id="CHEBI:15378"/>
        <dbReference type="ChEBI" id="CHEBI:30616"/>
        <dbReference type="ChEBI" id="CHEBI:33019"/>
        <dbReference type="ChEBI" id="CHEBI:57502"/>
        <dbReference type="ChEBI" id="CHEBI:58437"/>
        <dbReference type="EC" id="2.7.7.18"/>
    </reaction>
</comment>
<keyword evidence="8 13" id="KW-0067">ATP-binding</keyword>
<dbReference type="Gene3D" id="3.40.50.620">
    <property type="entry name" value="HUPs"/>
    <property type="match status" value="1"/>
</dbReference>
<comment type="pathway">
    <text evidence="13">Cofactor biosynthesis; NAD(+) biosynthesis; NAD(+) from nicotinamide D-ribonucleotide: step 1/1.</text>
</comment>
<dbReference type="GO" id="GO:0005524">
    <property type="term" value="F:ATP binding"/>
    <property type="evidence" value="ECO:0007669"/>
    <property type="project" value="UniProtKB-KW"/>
</dbReference>
<dbReference type="PANTHER" id="PTHR12039:SF0">
    <property type="entry name" value="NICOTINAMIDE-NUCLEOTIDE ADENYLYLTRANSFERASE"/>
    <property type="match status" value="1"/>
</dbReference>
<dbReference type="UniPathway" id="UPA00253">
    <property type="reaction ID" value="UER00600"/>
</dbReference>
<evidence type="ECO:0000256" key="6">
    <source>
        <dbReference type="ARBA" id="ARBA00022695"/>
    </source>
</evidence>
<proteinExistence type="inferred from homology"/>
<keyword evidence="10" id="KW-0496">Mitochondrion</keyword>
<evidence type="ECO:0000256" key="3">
    <source>
        <dbReference type="ARBA" id="ARBA00011881"/>
    </source>
</evidence>
<evidence type="ECO:0000256" key="1">
    <source>
        <dbReference type="ARBA" id="ARBA00001946"/>
    </source>
</evidence>
<keyword evidence="9 13" id="KW-0520">NAD</keyword>
<feature type="domain" description="Cytidyltransferase-like" evidence="14">
    <location>
        <begin position="33"/>
        <end position="224"/>
    </location>
</feature>
<dbReference type="SUPFAM" id="SSF52374">
    <property type="entry name" value="Nucleotidylyl transferase"/>
    <property type="match status" value="1"/>
</dbReference>
<dbReference type="PANTHER" id="PTHR12039">
    <property type="entry name" value="NICOTINAMIDE MONONUCLEOTIDE ADENYLYLTRANSFERASE"/>
    <property type="match status" value="1"/>
</dbReference>
<dbReference type="AlphaFoldDB" id="A0A261XYP6"/>
<dbReference type="FunFam" id="3.40.50.620:FF:000221">
    <property type="entry name" value="Nicotinamide/nicotinic acid mononucleotide adenylyltransferase 3"/>
    <property type="match status" value="1"/>
</dbReference>
<name>A0A261XYP6_9FUNG</name>
<evidence type="ECO:0000256" key="5">
    <source>
        <dbReference type="ARBA" id="ARBA00022679"/>
    </source>
</evidence>
<keyword evidence="5 13" id="KW-0808">Transferase</keyword>
<dbReference type="InterPro" id="IPR005248">
    <property type="entry name" value="NadD/NMNAT"/>
</dbReference>
<comment type="subunit">
    <text evidence="3">Homotetramer.</text>
</comment>
<evidence type="ECO:0000256" key="12">
    <source>
        <dbReference type="ARBA" id="ARBA00093425"/>
    </source>
</evidence>
<dbReference type="NCBIfam" id="TIGR00482">
    <property type="entry name" value="nicotinate (nicotinamide) nucleotide adenylyltransferase"/>
    <property type="match status" value="1"/>
</dbReference>
<dbReference type="InterPro" id="IPR051182">
    <property type="entry name" value="Euk_NMN_adenylyltrnsfrase"/>
</dbReference>
<organism evidence="15 16">
    <name type="scientific">Bifiguratus adelaidae</name>
    <dbReference type="NCBI Taxonomy" id="1938954"/>
    <lineage>
        <taxon>Eukaryota</taxon>
        <taxon>Fungi</taxon>
        <taxon>Fungi incertae sedis</taxon>
        <taxon>Mucoromycota</taxon>
        <taxon>Mucoromycotina</taxon>
        <taxon>Endogonomycetes</taxon>
        <taxon>Endogonales</taxon>
        <taxon>Endogonales incertae sedis</taxon>
        <taxon>Bifiguratus</taxon>
    </lineage>
</organism>
<dbReference type="Pfam" id="PF01467">
    <property type="entry name" value="CTP_transf_like"/>
    <property type="match status" value="1"/>
</dbReference>
<dbReference type="InterPro" id="IPR004821">
    <property type="entry name" value="Cyt_trans-like"/>
</dbReference>
<evidence type="ECO:0000256" key="8">
    <source>
        <dbReference type="ARBA" id="ARBA00022840"/>
    </source>
</evidence>
<protein>
    <recommendedName>
        <fullName evidence="13">Nicotinamide-nucleotide adenylyltransferase</fullName>
        <ecNumber evidence="13">2.7.7.1</ecNumber>
        <ecNumber evidence="13">2.7.7.18</ecNumber>
    </recommendedName>
</protein>
<keyword evidence="16" id="KW-1185">Reference proteome</keyword>
<evidence type="ECO:0000256" key="11">
    <source>
        <dbReference type="ARBA" id="ARBA00049001"/>
    </source>
</evidence>
<dbReference type="GO" id="GO:0005759">
    <property type="term" value="C:mitochondrial matrix"/>
    <property type="evidence" value="ECO:0007669"/>
    <property type="project" value="UniProtKB-ARBA"/>
</dbReference>
<comment type="subcellular location">
    <subcellularLocation>
        <location evidence="2">Mitochondrion</location>
    </subcellularLocation>
</comment>
<dbReference type="EC" id="2.7.7.1" evidence="13"/>
<accession>A0A261XYP6</accession>
<comment type="caution">
    <text evidence="15">The sequence shown here is derived from an EMBL/GenBank/DDBJ whole genome shotgun (WGS) entry which is preliminary data.</text>
</comment>
<evidence type="ECO:0000313" key="16">
    <source>
        <dbReference type="Proteomes" id="UP000242875"/>
    </source>
</evidence>
<dbReference type="GO" id="GO:0000309">
    <property type="term" value="F:nicotinamide-nucleotide adenylyltransferase activity"/>
    <property type="evidence" value="ECO:0007669"/>
    <property type="project" value="UniProtKB-EC"/>
</dbReference>
<evidence type="ECO:0000256" key="13">
    <source>
        <dbReference type="RuleBase" id="RU362021"/>
    </source>
</evidence>
<evidence type="ECO:0000256" key="4">
    <source>
        <dbReference type="ARBA" id="ARBA00022642"/>
    </source>
</evidence>
<comment type="function">
    <text evidence="12">Catalyzes the formation of NAD(+) from nicotinamide mononucleotide (NMN) and ATP. Can also use the deamidated form; nicotinic acid mononucleotide (NaMN) as substrate with the same efficiency. Can use triazofurin monophosphate (TrMP) as substrate. Can also use GTP and ITP as nucleotide donors. Also catalyzes the reverse reaction, i.e. the pyrophosphorolytic cleavage of NAD(+). For the pyrophosphorolytic activity, can use NAD(+), NADH, NaAD, nicotinic acid adenine dinucleotide phosphate (NHD), nicotinamide guanine dinucleotide (NGD) as substrates. Fails to cleave phosphorylated dinucleotides NADP(+), NADPH and NaADP(+). Protects against axonal degeneration following injury. May be involved in the maintenance of axonal integrity. Also functions as a stress-response chaperone protein that prevents toxic aggregation of proteins; this function may be independent of its NAD(+) synthesis activity.</text>
</comment>
<comment type="similarity">
    <text evidence="13">Belongs to the eukaryotic NMN adenylyltransferase family.</text>
</comment>
<dbReference type="Proteomes" id="UP000242875">
    <property type="component" value="Unassembled WGS sequence"/>
</dbReference>
<evidence type="ECO:0000256" key="10">
    <source>
        <dbReference type="ARBA" id="ARBA00023128"/>
    </source>
</evidence>
<sequence>MAFIARAEPILPSHTKTFILITVDESKTPLVIVACGSFSPITYLHLRMFEMAKDNIVERGEYEILAGYYSPVSDHYKKEGLAPAHHRRRMCELAVSSTSDWLMVDAWESLQKDYQRTAVVLDHFDLELNGDEGGVRLKNGERKNIKIMLLAGGDLIASFGHPGVWSPLDLHHILDKYGCIIIERTGTDVYGFLLSHDIVYSHRKNVIVIKQLIHNDISSTKIRQV</sequence>
<keyword evidence="4 13" id="KW-0662">Pyridine nucleotide biosynthesis</keyword>
<evidence type="ECO:0000256" key="2">
    <source>
        <dbReference type="ARBA" id="ARBA00004173"/>
    </source>
</evidence>
<evidence type="ECO:0000256" key="7">
    <source>
        <dbReference type="ARBA" id="ARBA00022741"/>
    </source>
</evidence>